<organism evidence="1 2">
    <name type="scientific">Rhododendron molle</name>
    <name type="common">Chinese azalea</name>
    <name type="synonym">Azalea mollis</name>
    <dbReference type="NCBI Taxonomy" id="49168"/>
    <lineage>
        <taxon>Eukaryota</taxon>
        <taxon>Viridiplantae</taxon>
        <taxon>Streptophyta</taxon>
        <taxon>Embryophyta</taxon>
        <taxon>Tracheophyta</taxon>
        <taxon>Spermatophyta</taxon>
        <taxon>Magnoliopsida</taxon>
        <taxon>eudicotyledons</taxon>
        <taxon>Gunneridae</taxon>
        <taxon>Pentapetalae</taxon>
        <taxon>asterids</taxon>
        <taxon>Ericales</taxon>
        <taxon>Ericaceae</taxon>
        <taxon>Ericoideae</taxon>
        <taxon>Rhodoreae</taxon>
        <taxon>Rhododendron</taxon>
    </lineage>
</organism>
<protein>
    <submittedName>
        <fullName evidence="1">Uncharacterized protein</fullName>
    </submittedName>
</protein>
<dbReference type="Proteomes" id="UP001062846">
    <property type="component" value="Chromosome 4"/>
</dbReference>
<proteinExistence type="predicted"/>
<accession>A0ACC0P5J4</accession>
<evidence type="ECO:0000313" key="1">
    <source>
        <dbReference type="EMBL" id="KAI8560416.1"/>
    </source>
</evidence>
<comment type="caution">
    <text evidence="1">The sequence shown here is derived from an EMBL/GenBank/DDBJ whole genome shotgun (WGS) entry which is preliminary data.</text>
</comment>
<gene>
    <name evidence="1" type="ORF">RHMOL_Rhmol04G0253800</name>
</gene>
<dbReference type="EMBL" id="CM046391">
    <property type="protein sequence ID" value="KAI8560416.1"/>
    <property type="molecule type" value="Genomic_DNA"/>
</dbReference>
<keyword evidence="2" id="KW-1185">Reference proteome</keyword>
<evidence type="ECO:0000313" key="2">
    <source>
        <dbReference type="Proteomes" id="UP001062846"/>
    </source>
</evidence>
<sequence length="156" mass="17752">MSSLRISNCLNNYATFPIGSTYMNLYKLPESTMELVNPTGGEGGAGKNQSPEVLVKSISCRQVYQRSYSTFGRKELVPEQNDKCFHRVSEISVVGGGRRRRRRRRRTKLVAGGKRRWRCVMVVRRVKEFSCTVLRAFLHKLLSCAVSVDVVDYKGK</sequence>
<name>A0ACC0P5J4_RHOML</name>
<reference evidence="1" key="1">
    <citation type="submission" date="2022-02" db="EMBL/GenBank/DDBJ databases">
        <title>Plant Genome Project.</title>
        <authorList>
            <person name="Zhang R.-G."/>
        </authorList>
    </citation>
    <scope>NUCLEOTIDE SEQUENCE</scope>
    <source>
        <strain evidence="1">AT1</strain>
    </source>
</reference>